<dbReference type="InterPro" id="IPR008949">
    <property type="entry name" value="Isoprenoid_synthase_dom_sf"/>
</dbReference>
<name>A0A2B7XTM8_9EURO</name>
<keyword evidence="1" id="KW-0808">Transferase</keyword>
<dbReference type="InterPro" id="IPR033749">
    <property type="entry name" value="Polyprenyl_synt_CS"/>
</dbReference>
<dbReference type="PANTHER" id="PTHR12001">
    <property type="entry name" value="GERANYLGERANYL PYROPHOSPHATE SYNTHASE"/>
    <property type="match status" value="1"/>
</dbReference>
<dbReference type="AlphaFoldDB" id="A0A2B7XTM8"/>
<dbReference type="SUPFAM" id="SSF48576">
    <property type="entry name" value="Terpenoid synthases"/>
    <property type="match status" value="2"/>
</dbReference>
<dbReference type="GO" id="GO:0008299">
    <property type="term" value="P:isoprenoid biosynthetic process"/>
    <property type="evidence" value="ECO:0007669"/>
    <property type="project" value="InterPro"/>
</dbReference>
<reference evidence="4 5" key="1">
    <citation type="submission" date="2017-10" db="EMBL/GenBank/DDBJ databases">
        <title>Comparative genomics in systemic dimorphic fungi from Ajellomycetaceae.</title>
        <authorList>
            <person name="Munoz J.F."/>
            <person name="Mcewen J.G."/>
            <person name="Clay O.K."/>
            <person name="Cuomo C.A."/>
        </authorList>
    </citation>
    <scope>NUCLEOTIDE SEQUENCE [LARGE SCALE GENOMIC DNA]</scope>
    <source>
        <strain evidence="4 5">UAMH5409</strain>
    </source>
</reference>
<dbReference type="Proteomes" id="UP000223968">
    <property type="component" value="Unassembled WGS sequence"/>
</dbReference>
<keyword evidence="3" id="KW-0460">Magnesium</keyword>
<keyword evidence="5" id="KW-1185">Reference proteome</keyword>
<dbReference type="EMBL" id="PDNB01000060">
    <property type="protein sequence ID" value="PGH12319.1"/>
    <property type="molecule type" value="Genomic_DNA"/>
</dbReference>
<evidence type="ECO:0008006" key="6">
    <source>
        <dbReference type="Google" id="ProtNLM"/>
    </source>
</evidence>
<accession>A0A2B7XTM8</accession>
<evidence type="ECO:0000313" key="5">
    <source>
        <dbReference type="Proteomes" id="UP000223968"/>
    </source>
</evidence>
<dbReference type="GO" id="GO:0043386">
    <property type="term" value="P:mycotoxin biosynthetic process"/>
    <property type="evidence" value="ECO:0007669"/>
    <property type="project" value="UniProtKB-ARBA"/>
</dbReference>
<protein>
    <recommendedName>
        <fullName evidence="6">Geranylgeranyl pyrophosphate synthase</fullName>
    </recommendedName>
</protein>
<organism evidence="4 5">
    <name type="scientific">Helicocarpus griseus UAMH5409</name>
    <dbReference type="NCBI Taxonomy" id="1447875"/>
    <lineage>
        <taxon>Eukaryota</taxon>
        <taxon>Fungi</taxon>
        <taxon>Dikarya</taxon>
        <taxon>Ascomycota</taxon>
        <taxon>Pezizomycotina</taxon>
        <taxon>Eurotiomycetes</taxon>
        <taxon>Eurotiomycetidae</taxon>
        <taxon>Onygenales</taxon>
        <taxon>Ajellomycetaceae</taxon>
        <taxon>Helicocarpus</taxon>
    </lineage>
</organism>
<evidence type="ECO:0000256" key="3">
    <source>
        <dbReference type="ARBA" id="ARBA00022842"/>
    </source>
</evidence>
<dbReference type="Pfam" id="PF00348">
    <property type="entry name" value="polyprenyl_synt"/>
    <property type="match status" value="1"/>
</dbReference>
<comment type="caution">
    <text evidence="4">The sequence shown here is derived from an EMBL/GenBank/DDBJ whole genome shotgun (WGS) entry which is preliminary data.</text>
</comment>
<dbReference type="GO" id="GO:0046872">
    <property type="term" value="F:metal ion binding"/>
    <property type="evidence" value="ECO:0007669"/>
    <property type="project" value="UniProtKB-KW"/>
</dbReference>
<keyword evidence="2" id="KW-0479">Metal-binding</keyword>
<dbReference type="PANTHER" id="PTHR12001:SF44">
    <property type="entry name" value="GERANYLGERANYL PYROPHOSPHATE SYNTHASE"/>
    <property type="match status" value="1"/>
</dbReference>
<dbReference type="STRING" id="1447875.A0A2B7XTM8"/>
<dbReference type="GO" id="GO:0046165">
    <property type="term" value="P:alcohol biosynthetic process"/>
    <property type="evidence" value="ECO:0007669"/>
    <property type="project" value="UniProtKB-ARBA"/>
</dbReference>
<evidence type="ECO:0000256" key="1">
    <source>
        <dbReference type="ARBA" id="ARBA00022679"/>
    </source>
</evidence>
<evidence type="ECO:0000313" key="4">
    <source>
        <dbReference type="EMBL" id="PGH12319.1"/>
    </source>
</evidence>
<proteinExistence type="predicted"/>
<dbReference type="PROSITE" id="PS00723">
    <property type="entry name" value="POLYPRENYL_SYNTHASE_1"/>
    <property type="match status" value="1"/>
</dbReference>
<dbReference type="Gene3D" id="1.10.600.10">
    <property type="entry name" value="Farnesyl Diphosphate Synthase"/>
    <property type="match status" value="2"/>
</dbReference>
<dbReference type="OrthoDB" id="6921389at2759"/>
<sequence>MEIEFTKVKFDNSDPGDPGYDPPAGYFNTLPYRTSRFRDDTVNNATAYIRASYGEDRLARSAITERGHLTSWILPELPNGLTKPTSEFVETSFYLDDIGELLEAAQYIQYSADVQLALTSYVKLGEPDVENDGVLNPLGQFLRGCPGEFKAVLQKMIPRLESIWDSHIALTRRMPFEEYKDYKMKTFNGRFFSKLILSSHDLDVSDIEIASVAHLIDSGSRTMVLTNDYYGFYQEFDEVFKSGDLNKLRNAICVLMRDYGYSEDEAFHILKQEILREEVQLLSEYKAWELSSTTKSDALQRFVALWILACGGLNYWTSFSPRYRTAVSTTKADRAQLTANCSHPVRTLLDYPPPQISQNEASSATQKEISLIVETKQAVTTNGQSNGDKNQGLETFARWTDFLVPLNNLPEDICTAPLEYIRSLSGKKTLPKFAAALNQWFKLPAPCMERLEEVIAIYCDAIMMLDDIEDYSELRRGRPAAHILYGPSQTFNSATYATVEVMKLLAQGERESLGVCLELEEFQRMFHGQALELYWRHHQRCPTIDEYITMIDGKSAGIFRLIYRLMEAEAKIELADSGLLRLMTLLARYFQIRDDYQNLADAKYASAKGFCDDLSEGKFSLPLIHFLNHSPAADRVRTLIFNRQAGSGLSFELKKWILSEMESAGSIEYVADILKSLHAEALRLFEGVEAKLGRNSRLKMMVIATHI</sequence>
<evidence type="ECO:0000256" key="2">
    <source>
        <dbReference type="ARBA" id="ARBA00022723"/>
    </source>
</evidence>
<dbReference type="Pfam" id="PF19086">
    <property type="entry name" value="Terpene_syn_C_2"/>
    <property type="match status" value="1"/>
</dbReference>
<dbReference type="InterPro" id="IPR000092">
    <property type="entry name" value="Polyprenyl_synt"/>
</dbReference>
<gene>
    <name evidence="4" type="ORF">AJ79_04385</name>
</gene>
<dbReference type="GO" id="GO:0004659">
    <property type="term" value="F:prenyltransferase activity"/>
    <property type="evidence" value="ECO:0007669"/>
    <property type="project" value="InterPro"/>
</dbReference>